<protein>
    <submittedName>
        <fullName evidence="1">Uncharacterized protein</fullName>
    </submittedName>
</protein>
<gene>
    <name evidence="1" type="ORF">MLD38_037702</name>
</gene>
<dbReference type="Proteomes" id="UP001057402">
    <property type="component" value="Chromosome 11"/>
</dbReference>
<reference evidence="2" key="1">
    <citation type="journal article" date="2023" name="Front. Plant Sci.">
        <title>Chromosomal-level genome assembly of Melastoma candidum provides insights into trichome evolution.</title>
        <authorList>
            <person name="Zhong Y."/>
            <person name="Wu W."/>
            <person name="Sun C."/>
            <person name="Zou P."/>
            <person name="Liu Y."/>
            <person name="Dai S."/>
            <person name="Zhou R."/>
        </authorList>
    </citation>
    <scope>NUCLEOTIDE SEQUENCE [LARGE SCALE GENOMIC DNA]</scope>
</reference>
<evidence type="ECO:0000313" key="2">
    <source>
        <dbReference type="Proteomes" id="UP001057402"/>
    </source>
</evidence>
<organism evidence="1 2">
    <name type="scientific">Melastoma candidum</name>
    <dbReference type="NCBI Taxonomy" id="119954"/>
    <lineage>
        <taxon>Eukaryota</taxon>
        <taxon>Viridiplantae</taxon>
        <taxon>Streptophyta</taxon>
        <taxon>Embryophyta</taxon>
        <taxon>Tracheophyta</taxon>
        <taxon>Spermatophyta</taxon>
        <taxon>Magnoliopsida</taxon>
        <taxon>eudicotyledons</taxon>
        <taxon>Gunneridae</taxon>
        <taxon>Pentapetalae</taxon>
        <taxon>rosids</taxon>
        <taxon>malvids</taxon>
        <taxon>Myrtales</taxon>
        <taxon>Melastomataceae</taxon>
        <taxon>Melastomatoideae</taxon>
        <taxon>Melastomateae</taxon>
        <taxon>Melastoma</taxon>
    </lineage>
</organism>
<dbReference type="EMBL" id="CM042890">
    <property type="protein sequence ID" value="KAI4312914.1"/>
    <property type="molecule type" value="Genomic_DNA"/>
</dbReference>
<evidence type="ECO:0000313" key="1">
    <source>
        <dbReference type="EMBL" id="KAI4312914.1"/>
    </source>
</evidence>
<sequence>MLDHKPISTPKLSTIEGKDLQDHTRYCQLAGSLVYLKYTRLDISLAVGLVSRFMQTPKKSHLEVVRKMLGYVKGMMDHGVYYEKEGDCKVIGYYDADYAGDHDTRRKTTGYVISSEGRAVSLCNFLLKVCCAQVYTRIDYNT</sequence>
<keyword evidence="2" id="KW-1185">Reference proteome</keyword>
<accession>A0ACB9LP15</accession>
<proteinExistence type="predicted"/>
<name>A0ACB9LP15_9MYRT</name>
<comment type="caution">
    <text evidence="1">The sequence shown here is derived from an EMBL/GenBank/DDBJ whole genome shotgun (WGS) entry which is preliminary data.</text>
</comment>